<organism evidence="2">
    <name type="scientific">Jenufa minuta</name>
    <name type="common">Green alga</name>
    <dbReference type="NCBI Taxonomy" id="993092"/>
    <lineage>
        <taxon>Eukaryota</taxon>
        <taxon>Viridiplantae</taxon>
        <taxon>Chlorophyta</taxon>
        <taxon>core chlorophytes</taxon>
        <taxon>Chlorophyceae</taxon>
        <taxon>Jenufa</taxon>
    </lineage>
</organism>
<dbReference type="InterPro" id="IPR000305">
    <property type="entry name" value="GIY-YIG_endonuc"/>
</dbReference>
<evidence type="ECO:0000259" key="1">
    <source>
        <dbReference type="Pfam" id="PF01541"/>
    </source>
</evidence>
<keyword evidence="2" id="KW-0150">Chloroplast</keyword>
<dbReference type="AlphaFoldDB" id="A0A0S2LNK5"/>
<protein>
    <submittedName>
        <fullName evidence="2">Putative GIY-YIG homing endonuclease</fullName>
    </submittedName>
</protein>
<dbReference type="GeneID" id="26378658"/>
<dbReference type="EMBL" id="KT625414">
    <property type="protein sequence ID" value="ALO63010.1"/>
    <property type="molecule type" value="Genomic_DNA"/>
</dbReference>
<name>A0A0S2LNK5_JENMI</name>
<feature type="domain" description="GIY-YIG" evidence="1">
    <location>
        <begin position="9"/>
        <end position="68"/>
    </location>
</feature>
<reference evidence="2" key="1">
    <citation type="journal article" date="2015" name="BMC Evol. Biol.">
        <title>Chloroplast phylogenomic analysis of chlorophyte green algae identifies a novel lineage sister to the Sphaeropleales (Chlorophyceae).</title>
        <authorList>
            <person name="Lemieux C."/>
            <person name="Vincent A.T."/>
            <person name="Labarre A."/>
            <person name="Otis C."/>
            <person name="Turmel M."/>
        </authorList>
    </citation>
    <scope>NUCLEOTIDE SEQUENCE</scope>
</reference>
<gene>
    <name evidence="2" type="primary">orf72</name>
</gene>
<evidence type="ECO:0000313" key="2">
    <source>
        <dbReference type="EMBL" id="ALO63010.1"/>
    </source>
</evidence>
<accession>A0A0S2LNK5</accession>
<proteinExistence type="predicted"/>
<dbReference type="Pfam" id="PF01541">
    <property type="entry name" value="GIY-YIG"/>
    <property type="match status" value="1"/>
</dbReference>
<dbReference type="SUPFAM" id="SSF82771">
    <property type="entry name" value="GIY-YIG endonuclease"/>
    <property type="match status" value="1"/>
</dbReference>
<geneLocation type="chloroplast" evidence="2"/>
<keyword evidence="2" id="KW-0540">Nuclease</keyword>
<keyword evidence="2" id="KW-0255">Endonuclease</keyword>
<dbReference type="Gene3D" id="3.40.1440.10">
    <property type="entry name" value="GIY-YIG endonuclease"/>
    <property type="match status" value="1"/>
</dbReference>
<keyword evidence="2" id="KW-0378">Hydrolase</keyword>
<dbReference type="InterPro" id="IPR035901">
    <property type="entry name" value="GIY-YIG_endonuc_sf"/>
</dbReference>
<sequence>MDISSLFNPGLYKITCLKNNKIYIGISLNVLSRLGRHTDNLEKNRHDCFELQQDFNQFGKKSFTFEAIETNL</sequence>
<dbReference type="GO" id="GO:0004519">
    <property type="term" value="F:endonuclease activity"/>
    <property type="evidence" value="ECO:0007669"/>
    <property type="project" value="UniProtKB-KW"/>
</dbReference>
<keyword evidence="2" id="KW-0934">Plastid</keyword>
<dbReference type="RefSeq" id="YP_009184857.1">
    <property type="nucleotide sequence ID" value="NC_028582.1"/>
</dbReference>